<dbReference type="GO" id="GO:0016020">
    <property type="term" value="C:membrane"/>
    <property type="evidence" value="ECO:0007669"/>
    <property type="project" value="InterPro"/>
</dbReference>
<evidence type="ECO:0000256" key="3">
    <source>
        <dbReference type="ARBA" id="ARBA00022670"/>
    </source>
</evidence>
<accession>R3TNF7</accession>
<dbReference type="GO" id="GO:0009372">
    <property type="term" value="P:quorum sensing"/>
    <property type="evidence" value="ECO:0007669"/>
    <property type="project" value="UniProtKB-KW"/>
</dbReference>
<comment type="caution">
    <text evidence="9">The sequence shown here is derived from an EMBL/GenBank/DDBJ whole genome shotgun (WGS) entry which is preliminary data.</text>
</comment>
<gene>
    <name evidence="9" type="ORF">UC3_02011</name>
</gene>
<dbReference type="OrthoDB" id="2360675at2"/>
<dbReference type="InterPro" id="IPR006741">
    <property type="entry name" value="AgrB"/>
</dbReference>
<dbReference type="eggNOG" id="ENOG50303Y5">
    <property type="taxonomic scope" value="Bacteria"/>
</dbReference>
<feature type="transmembrane region" description="Helical" evidence="8">
    <location>
        <begin position="30"/>
        <end position="63"/>
    </location>
</feature>
<organism evidence="9 10">
    <name type="scientific">Enterococcus phoeniculicola ATCC BAA-412</name>
    <dbReference type="NCBI Taxonomy" id="1158610"/>
    <lineage>
        <taxon>Bacteria</taxon>
        <taxon>Bacillati</taxon>
        <taxon>Bacillota</taxon>
        <taxon>Bacilli</taxon>
        <taxon>Lactobacillales</taxon>
        <taxon>Enterococcaceae</taxon>
        <taxon>Enterococcus</taxon>
    </lineage>
</organism>
<evidence type="ECO:0008006" key="11">
    <source>
        <dbReference type="Google" id="ProtNLM"/>
    </source>
</evidence>
<dbReference type="EMBL" id="AJAT01000016">
    <property type="protein sequence ID" value="EOL43034.1"/>
    <property type="molecule type" value="Genomic_DNA"/>
</dbReference>
<keyword evidence="10" id="KW-1185">Reference proteome</keyword>
<name>R3TNF7_9ENTE</name>
<keyword evidence="1" id="KW-1003">Cell membrane</keyword>
<evidence type="ECO:0000256" key="6">
    <source>
        <dbReference type="ARBA" id="ARBA00022989"/>
    </source>
</evidence>
<dbReference type="GO" id="GO:0006508">
    <property type="term" value="P:proteolysis"/>
    <property type="evidence" value="ECO:0007669"/>
    <property type="project" value="UniProtKB-KW"/>
</dbReference>
<keyword evidence="2" id="KW-0673">Quorum sensing</keyword>
<dbReference type="Pfam" id="PF04647">
    <property type="entry name" value="AgrB"/>
    <property type="match status" value="1"/>
</dbReference>
<keyword evidence="5" id="KW-0378">Hydrolase</keyword>
<feature type="transmembrane region" description="Helical" evidence="8">
    <location>
        <begin position="147"/>
        <end position="180"/>
    </location>
</feature>
<dbReference type="RefSeq" id="WP_010768673.1">
    <property type="nucleotide sequence ID" value="NZ_ASWE01000002.1"/>
</dbReference>
<keyword evidence="6 8" id="KW-1133">Transmembrane helix</keyword>
<evidence type="ECO:0000256" key="5">
    <source>
        <dbReference type="ARBA" id="ARBA00022801"/>
    </source>
</evidence>
<dbReference type="SMART" id="SM00793">
    <property type="entry name" value="AgrB"/>
    <property type="match status" value="1"/>
</dbReference>
<dbReference type="STRING" id="154621.RV11_GL003148"/>
<keyword evidence="3" id="KW-0645">Protease</keyword>
<keyword evidence="4 8" id="KW-0812">Transmembrane</keyword>
<evidence type="ECO:0000313" key="9">
    <source>
        <dbReference type="EMBL" id="EOL43034.1"/>
    </source>
</evidence>
<dbReference type="AlphaFoldDB" id="R3TNF7"/>
<keyword evidence="7 8" id="KW-0472">Membrane</keyword>
<proteinExistence type="predicted"/>
<reference evidence="9 10" key="1">
    <citation type="submission" date="2013-02" db="EMBL/GenBank/DDBJ databases">
        <title>The Genome Sequence of Enterococcus phoeniculicola BAA-412.</title>
        <authorList>
            <consortium name="The Broad Institute Genome Sequencing Platform"/>
            <consortium name="The Broad Institute Genome Sequencing Center for Infectious Disease"/>
            <person name="Earl A.M."/>
            <person name="Gilmore M.S."/>
            <person name="Lebreton F."/>
            <person name="Walker B."/>
            <person name="Young S.K."/>
            <person name="Zeng Q."/>
            <person name="Gargeya S."/>
            <person name="Fitzgerald M."/>
            <person name="Haas B."/>
            <person name="Abouelleil A."/>
            <person name="Alvarado L."/>
            <person name="Arachchi H.M."/>
            <person name="Berlin A.M."/>
            <person name="Chapman S.B."/>
            <person name="Dewar J."/>
            <person name="Goldberg J."/>
            <person name="Griggs A."/>
            <person name="Gujja S."/>
            <person name="Hansen M."/>
            <person name="Howarth C."/>
            <person name="Imamovic A."/>
            <person name="Larimer J."/>
            <person name="McCowan C."/>
            <person name="Murphy C."/>
            <person name="Neiman D."/>
            <person name="Pearson M."/>
            <person name="Priest M."/>
            <person name="Roberts A."/>
            <person name="Saif S."/>
            <person name="Shea T."/>
            <person name="Sisk P."/>
            <person name="Sykes S."/>
            <person name="Wortman J."/>
            <person name="Nusbaum C."/>
            <person name="Birren B."/>
        </authorList>
    </citation>
    <scope>NUCLEOTIDE SEQUENCE [LARGE SCALE GENOMIC DNA]</scope>
    <source>
        <strain evidence="9 10">ATCC BAA-412</strain>
    </source>
</reference>
<protein>
    <recommendedName>
        <fullName evidence="11">AgrB-like protein</fullName>
    </recommendedName>
</protein>
<sequence length="184" mass="20520">MFEEKLAVKLTKCLLKDSHLDNYLQAKIEYGIAILIVNLFKVIIIVASAEIFFSLSSTLYCYIPYCIIRSNSFGYHAKTSLVCSVQSILAFSIVPFIIKTGEYSVGKLVQVVVIIPLVYLLSKTAPSLKKNRSISSKKKKILKNKSIFTTTALFSLSLTFSSINSTITFFGIVLVIILTIPNKF</sequence>
<feature type="transmembrane region" description="Helical" evidence="8">
    <location>
        <begin position="75"/>
        <end position="98"/>
    </location>
</feature>
<dbReference type="PATRIC" id="fig|1158610.3.peg.2005"/>
<evidence type="ECO:0000256" key="8">
    <source>
        <dbReference type="SAM" id="Phobius"/>
    </source>
</evidence>
<evidence type="ECO:0000256" key="1">
    <source>
        <dbReference type="ARBA" id="ARBA00022475"/>
    </source>
</evidence>
<feature type="transmembrane region" description="Helical" evidence="8">
    <location>
        <begin position="104"/>
        <end position="122"/>
    </location>
</feature>
<evidence type="ECO:0000256" key="7">
    <source>
        <dbReference type="ARBA" id="ARBA00023136"/>
    </source>
</evidence>
<dbReference type="Proteomes" id="UP000013785">
    <property type="component" value="Unassembled WGS sequence"/>
</dbReference>
<evidence type="ECO:0000256" key="4">
    <source>
        <dbReference type="ARBA" id="ARBA00022692"/>
    </source>
</evidence>
<evidence type="ECO:0000256" key="2">
    <source>
        <dbReference type="ARBA" id="ARBA00022654"/>
    </source>
</evidence>
<dbReference type="GO" id="GO:0008233">
    <property type="term" value="F:peptidase activity"/>
    <property type="evidence" value="ECO:0007669"/>
    <property type="project" value="UniProtKB-KW"/>
</dbReference>
<dbReference type="HOGENOM" id="CLU_098969_2_2_9"/>
<evidence type="ECO:0000313" key="10">
    <source>
        <dbReference type="Proteomes" id="UP000013785"/>
    </source>
</evidence>